<comment type="caution">
    <text evidence="3">The sequence shown here is derived from an EMBL/GenBank/DDBJ whole genome shotgun (WGS) entry which is preliminary data.</text>
</comment>
<evidence type="ECO:0008006" key="6">
    <source>
        <dbReference type="Google" id="ProtNLM"/>
    </source>
</evidence>
<gene>
    <name evidence="2" type="ORF">OJ597_08225</name>
    <name evidence="3" type="ORF">OJ930_00045</name>
</gene>
<feature type="coiled-coil region" evidence="1">
    <location>
        <begin position="21"/>
        <end position="48"/>
    </location>
</feature>
<evidence type="ECO:0000313" key="4">
    <source>
        <dbReference type="Proteomes" id="UP001208853"/>
    </source>
</evidence>
<dbReference type="Proteomes" id="UP001526076">
    <property type="component" value="Unassembled WGS sequence"/>
</dbReference>
<keyword evidence="1" id="KW-0175">Coiled coil</keyword>
<evidence type="ECO:0000256" key="1">
    <source>
        <dbReference type="SAM" id="Coils"/>
    </source>
</evidence>
<sequence length="174" mass="19786">MNKTDALMEAVKMQGEQAVQLVNQNETLKEILKEMTGLKEEMDKTAATTKRRLGEVENLVSEIDKRVHIDDAEASEIKSIIGRQAHAFAKEYFKQAGVTPSDNLFASKKGQFIRLQHSHLKHHFNVTKYTHIKHTEAVKAFDFLKSLQFSAFSLFETRETPKQKEIIALENGVA</sequence>
<keyword evidence="5" id="KW-1185">Reference proteome</keyword>
<evidence type="ECO:0000313" key="5">
    <source>
        <dbReference type="Proteomes" id="UP001526076"/>
    </source>
</evidence>
<evidence type="ECO:0000313" key="3">
    <source>
        <dbReference type="EMBL" id="MCW1071473.1"/>
    </source>
</evidence>
<evidence type="ECO:0000313" key="2">
    <source>
        <dbReference type="EMBL" id="MCW1042417.1"/>
    </source>
</evidence>
<dbReference type="AlphaFoldDB" id="A0AAW5TDE1"/>
<dbReference type="Proteomes" id="UP001208853">
    <property type="component" value="Unassembled WGS sequence"/>
</dbReference>
<reference evidence="3 5" key="1">
    <citation type="submission" date="2022-10" db="EMBL/GenBank/DDBJ databases">
        <title>Comparative genomic study of S. anginosus.</title>
        <authorList>
            <person name="Prasad A."/>
            <person name="Ene A."/>
            <person name="Jablonska S."/>
            <person name="Du J."/>
            <person name="Wolfe A.J."/>
            <person name="Putonti C."/>
        </authorList>
    </citation>
    <scope>NUCLEOTIDE SEQUENCE</scope>
    <source>
        <strain evidence="3">UMB6888</strain>
        <strain evidence="2 5">UMB9231</strain>
    </source>
</reference>
<name>A0AAW5TDE1_STRAP</name>
<accession>A0AAW5TDE1</accession>
<dbReference type="EMBL" id="JAPAIK010000001">
    <property type="protein sequence ID" value="MCW1071473.1"/>
    <property type="molecule type" value="Genomic_DNA"/>
</dbReference>
<protein>
    <recommendedName>
        <fullName evidence="6">Antirepressor protein</fullName>
    </recommendedName>
</protein>
<organism evidence="3 4">
    <name type="scientific">Streptococcus anginosus</name>
    <dbReference type="NCBI Taxonomy" id="1328"/>
    <lineage>
        <taxon>Bacteria</taxon>
        <taxon>Bacillati</taxon>
        <taxon>Bacillota</taxon>
        <taxon>Bacilli</taxon>
        <taxon>Lactobacillales</taxon>
        <taxon>Streptococcaceae</taxon>
        <taxon>Streptococcus</taxon>
        <taxon>Streptococcus anginosus group</taxon>
    </lineage>
</organism>
<proteinExistence type="predicted"/>
<dbReference type="EMBL" id="JAPAHU010000013">
    <property type="protein sequence ID" value="MCW1042417.1"/>
    <property type="molecule type" value="Genomic_DNA"/>
</dbReference>
<dbReference type="RefSeq" id="WP_224784988.1">
    <property type="nucleotide sequence ID" value="NZ_CP118046.1"/>
</dbReference>